<feature type="domain" description="DUF6701" evidence="2">
    <location>
        <begin position="943"/>
        <end position="1542"/>
    </location>
</feature>
<reference evidence="3 4" key="1">
    <citation type="submission" date="2023-07" db="EMBL/GenBank/DDBJ databases">
        <title>Novel Shewanella species isolated from Baltic Sea sediments.</title>
        <authorList>
            <person name="Martin-Rodriguez A.J."/>
        </authorList>
    </citation>
    <scope>NUCLEOTIDE SEQUENCE [LARGE SCALE GENOMIC DNA]</scope>
    <source>
        <strain evidence="3 4">SP2S1-2</strain>
    </source>
</reference>
<evidence type="ECO:0000256" key="1">
    <source>
        <dbReference type="SAM" id="SignalP"/>
    </source>
</evidence>
<name>A0ABU3G3G8_9GAMM</name>
<evidence type="ECO:0000313" key="3">
    <source>
        <dbReference type="EMBL" id="MDT3282171.1"/>
    </source>
</evidence>
<sequence>MGINLFHRAILAVLILSFPSAVMAFDPIDQSVIFAKVAQGHHGDNSNVCHQISSPQLMINGNGIINGTGGAALDYCSSNDGSGLANNSCDNGSGGVRKCTIDGSDIRGLKLTGSNAFLSSSGAGGGYGSCNSGEQLTLGANGQNQFSNVSLYSACTLTLSATQNEYRFNTIAIGGGATLVLSEGDYWVDSFTLNQNAKVILQGNVRIFTKQKFELNGGKFNENNTASALIIGYSDIQLNSDALLNGRVYSDATLSLNNNSIINGRVTSRYLVMSGGSINEDLPVAPLQLQFGKATTTSVTFANAFPVGVKPLIFLMPTISTANTSNDGPASTFVSSVTNTGFTWVQSEPTSPSNRYIASNSMPEVHWIAVTAGSHVLSDGSQLEAGRISTVNALNMSNSAWTNVPLNTSLNVVLNQLQTRNNSSCWLTSVAQLNSSGIQLNLDTSEVRSGTQCKPGNLRSLQSETIGYLAVKSSVGTVILNGEDVHYQFGTALTHTGGGNTKTLAEQCAYNTSLTGFVNPPTLVAGKDSRRGGDGGWLRRCNLSATQVSMVNDEDTYGDSERSHLAEDYGFVALEKVAPVEECFTDDFSRSSLGNDWATKVLGSSTPPAINGGRLRITPALGNQATASTYQRLFPAEGNLVTIEFDYYAWSPTSGTGGDGVAVILSDASVTPQPGSFGGSLGYAQRDDGTPGFAGGWIGVGLDEYGNFSNPNEGKIGGPGFRSQSVTLRGSVAANYQYLAGTAANLNPRIDVRSTSTAAPNHKYRIKVDSTITGQAWVSLDRDVRDGNGYQVLVPRFNARAISGQDSVPADFYLSFTGSTGGANNNHEIDNFKVCAIKSKPIGLQVHHFEFDYSSSPLTCKAEPMQIRACADGNIPCTLFTDPVSAQLSLNPASNGGWYQNGSSVSNVGFINGIASVDLRHNVTTPVTIGVSSSNPATVPGSNTLCRSGAGALSTAACTLSFADSGFLIDMPDKLANKAQNATISAVRKSNDNLECVPTFAGQTKRVDLWSQYISPVAASMFTPTAVSVNSTPISGSSSSPSPLNLSFDASGKATIAVNYSDAGKVGLNAKYTGVAGTPDEGLVMIGSDPFVSFPVGLCVTPKDSGALCPAGDVSCAVYKKAGESFNLQIAAKAWVADNDSNYCDNPSTPNYVQSSIVLSSQLVAPSSGVQGGVGIASYDQVAATNNLNTIVQSISEVGVFTFSAAPPASYLGSSFYSLPLAKSANIGRFVPDRFLVSDISVIPACGGFNYMDQLFPMSMKLSALNVAGDITKNYFPPFSLATAKLVGENNNNGVDLQSRLSALPIKTDSWDQGVAMVDASYLANFSRVTPNVATNLYQDGPFELLDIGVQLMDNDPRPNGVYSYVASPDMDAATTGNCTNCSAKKISTQILRHGRVVMDNTYGPETEILRMPTRAEYWDGSRWVLNTNDSCTTAVYGLGSQVDNAGLGYNFDPDLVAGQSVVRSGGTATFQAGQFELLWQAVTSSGAPYRGQVTAPLDVPPWLEWYWNWNGVSPSILTEPRASAYFGRYRGHDKIIYWREVN</sequence>
<dbReference type="CDD" id="cd06900">
    <property type="entry name" value="lectin_VcfQ"/>
    <property type="match status" value="1"/>
</dbReference>
<evidence type="ECO:0000313" key="4">
    <source>
        <dbReference type="Proteomes" id="UP001249505"/>
    </source>
</evidence>
<dbReference type="Pfam" id="PF20419">
    <property type="entry name" value="DUF6701"/>
    <property type="match status" value="1"/>
</dbReference>
<dbReference type="EMBL" id="JAUOES010000025">
    <property type="protein sequence ID" value="MDT3282171.1"/>
    <property type="molecule type" value="Genomic_DNA"/>
</dbReference>
<keyword evidence="4" id="KW-1185">Reference proteome</keyword>
<dbReference type="SUPFAM" id="SSF49899">
    <property type="entry name" value="Concanavalin A-like lectins/glucanases"/>
    <property type="match status" value="1"/>
</dbReference>
<feature type="signal peptide" evidence="1">
    <location>
        <begin position="1"/>
        <end position="24"/>
    </location>
</feature>
<dbReference type="Gene3D" id="2.60.120.200">
    <property type="match status" value="1"/>
</dbReference>
<evidence type="ECO:0000259" key="2">
    <source>
        <dbReference type="Pfam" id="PF20419"/>
    </source>
</evidence>
<keyword evidence="1" id="KW-0732">Signal</keyword>
<feature type="chain" id="PRO_5045491351" evidence="1">
    <location>
        <begin position="25"/>
        <end position="1543"/>
    </location>
</feature>
<dbReference type="InterPro" id="IPR035665">
    <property type="entry name" value="VcfQ_lectin"/>
</dbReference>
<dbReference type="InterPro" id="IPR013320">
    <property type="entry name" value="ConA-like_dom_sf"/>
</dbReference>
<gene>
    <name evidence="3" type="ORF">Q4Q50_17985</name>
</gene>
<accession>A0ABU3G3G8</accession>
<dbReference type="InterPro" id="IPR046524">
    <property type="entry name" value="DUF6701"/>
</dbReference>
<proteinExistence type="predicted"/>
<comment type="caution">
    <text evidence="3">The sequence shown here is derived from an EMBL/GenBank/DDBJ whole genome shotgun (WGS) entry which is preliminary data.</text>
</comment>
<protein>
    <submittedName>
        <fullName evidence="3">MSHA biogenesis protein MshQ</fullName>
    </submittedName>
</protein>
<organism evidence="3 4">
    <name type="scientific">Shewanella scandinavica</name>
    <dbReference type="NCBI Taxonomy" id="3063538"/>
    <lineage>
        <taxon>Bacteria</taxon>
        <taxon>Pseudomonadati</taxon>
        <taxon>Pseudomonadota</taxon>
        <taxon>Gammaproteobacteria</taxon>
        <taxon>Alteromonadales</taxon>
        <taxon>Shewanellaceae</taxon>
        <taxon>Shewanella</taxon>
    </lineage>
</organism>
<dbReference type="Proteomes" id="UP001249505">
    <property type="component" value="Unassembled WGS sequence"/>
</dbReference>
<dbReference type="RefSeq" id="WP_311900483.1">
    <property type="nucleotide sequence ID" value="NZ_JAUOES010000025.1"/>
</dbReference>